<name>A0A1H0Z1S1_9EURY</name>
<keyword evidence="5" id="KW-1185">Reference proteome</keyword>
<reference evidence="2 5" key="3">
    <citation type="submission" date="2018-07" db="EMBL/GenBank/DDBJ databases">
        <title>Genome sequence of extremly halophilic archaeon Halopelagius longus strain BC12-B1.</title>
        <authorList>
            <person name="Zhang X."/>
        </authorList>
    </citation>
    <scope>NUCLEOTIDE SEQUENCE [LARGE SCALE GENOMIC DNA]</scope>
    <source>
        <strain evidence="2 5">BC12-B1</strain>
    </source>
</reference>
<organism evidence="3 4">
    <name type="scientific">Halopelagius longus</name>
    <dbReference type="NCBI Taxonomy" id="1236180"/>
    <lineage>
        <taxon>Archaea</taxon>
        <taxon>Methanobacteriati</taxon>
        <taxon>Methanobacteriota</taxon>
        <taxon>Stenosarchaea group</taxon>
        <taxon>Halobacteria</taxon>
        <taxon>Halobacteriales</taxon>
        <taxon>Haloferacaceae</taxon>
    </lineage>
</organism>
<dbReference type="EMBL" id="QQST01000001">
    <property type="protein sequence ID" value="RDI72773.1"/>
    <property type="molecule type" value="Genomic_DNA"/>
</dbReference>
<keyword evidence="1" id="KW-1133">Transmembrane helix</keyword>
<proteinExistence type="predicted"/>
<keyword evidence="1" id="KW-0472">Membrane</keyword>
<dbReference type="OrthoDB" id="293361at2157"/>
<reference evidence="3" key="2">
    <citation type="submission" date="2016-10" db="EMBL/GenBank/DDBJ databases">
        <authorList>
            <person name="de Groot N.N."/>
        </authorList>
    </citation>
    <scope>NUCLEOTIDE SEQUENCE [LARGE SCALE GENOMIC DNA]</scope>
    <source>
        <strain evidence="3">CGMCC 1.12397</strain>
    </source>
</reference>
<keyword evidence="1" id="KW-0812">Transmembrane</keyword>
<evidence type="ECO:0000313" key="2">
    <source>
        <dbReference type="EMBL" id="RDI72773.1"/>
    </source>
</evidence>
<sequence>MSLLQIGLAMDDAMFLLPFFTLVFAVVVLAGGMTYLEHRKEMALIEAGMYDPEAADPRAWVLGGGLVALALGLADVTTTLMAGGVPQEGIAATFLGLAALAYYFYKRRASERHAPDAATRS</sequence>
<dbReference type="Proteomes" id="UP000199289">
    <property type="component" value="Unassembled WGS sequence"/>
</dbReference>
<evidence type="ECO:0000313" key="3">
    <source>
        <dbReference type="EMBL" id="SDQ21036.1"/>
    </source>
</evidence>
<protein>
    <submittedName>
        <fullName evidence="3">Uncharacterized protein</fullName>
    </submittedName>
</protein>
<feature type="transmembrane region" description="Helical" evidence="1">
    <location>
        <begin position="59"/>
        <end position="83"/>
    </location>
</feature>
<dbReference type="EMBL" id="FNKQ01000001">
    <property type="protein sequence ID" value="SDQ21036.1"/>
    <property type="molecule type" value="Genomic_DNA"/>
</dbReference>
<accession>A0A1H0Z1S1</accession>
<dbReference type="Proteomes" id="UP000255421">
    <property type="component" value="Unassembled WGS sequence"/>
</dbReference>
<evidence type="ECO:0000256" key="1">
    <source>
        <dbReference type="SAM" id="Phobius"/>
    </source>
</evidence>
<reference evidence="4" key="1">
    <citation type="submission" date="2016-10" db="EMBL/GenBank/DDBJ databases">
        <authorList>
            <person name="Varghese N."/>
            <person name="Submissions S."/>
        </authorList>
    </citation>
    <scope>NUCLEOTIDE SEQUENCE [LARGE SCALE GENOMIC DNA]</scope>
    <source>
        <strain evidence="4">CGMCC 1.12397</strain>
    </source>
</reference>
<evidence type="ECO:0000313" key="5">
    <source>
        <dbReference type="Proteomes" id="UP000255421"/>
    </source>
</evidence>
<gene>
    <name evidence="2" type="ORF">DWB78_14140</name>
    <name evidence="3" type="ORF">SAMN05216278_0949</name>
</gene>
<feature type="transmembrane region" description="Helical" evidence="1">
    <location>
        <begin position="15"/>
        <end position="36"/>
    </location>
</feature>
<dbReference type="AlphaFoldDB" id="A0A1H0Z1S1"/>
<feature type="transmembrane region" description="Helical" evidence="1">
    <location>
        <begin position="89"/>
        <end position="105"/>
    </location>
</feature>
<dbReference type="RefSeq" id="WP_092533643.1">
    <property type="nucleotide sequence ID" value="NZ_FNKQ01000001.1"/>
</dbReference>
<evidence type="ECO:0000313" key="4">
    <source>
        <dbReference type="Proteomes" id="UP000199289"/>
    </source>
</evidence>